<evidence type="ECO:0000313" key="1">
    <source>
        <dbReference type="EMBL" id="KAG2270319.1"/>
    </source>
</evidence>
<accession>A0A8X7QH64</accession>
<reference evidence="1 2" key="1">
    <citation type="submission" date="2020-02" db="EMBL/GenBank/DDBJ databases">
        <authorList>
            <person name="Ma Q."/>
            <person name="Huang Y."/>
            <person name="Song X."/>
            <person name="Pei D."/>
        </authorList>
    </citation>
    <scope>NUCLEOTIDE SEQUENCE [LARGE SCALE GENOMIC DNA]</scope>
    <source>
        <strain evidence="1">Sxm20200214</strain>
        <tissue evidence="1">Leaf</tissue>
    </source>
</reference>
<protein>
    <submittedName>
        <fullName evidence="1">Uncharacterized protein</fullName>
    </submittedName>
</protein>
<keyword evidence="2" id="KW-1185">Reference proteome</keyword>
<gene>
    <name evidence="1" type="ORF">Bca52824_064874</name>
</gene>
<dbReference type="OrthoDB" id="1736143at2759"/>
<dbReference type="CDD" id="cd00303">
    <property type="entry name" value="retropepsin_like"/>
    <property type="match status" value="1"/>
</dbReference>
<dbReference type="Gene3D" id="2.40.70.10">
    <property type="entry name" value="Acid Proteases"/>
    <property type="match status" value="1"/>
</dbReference>
<organism evidence="1 2">
    <name type="scientific">Brassica carinata</name>
    <name type="common">Ethiopian mustard</name>
    <name type="synonym">Abyssinian cabbage</name>
    <dbReference type="NCBI Taxonomy" id="52824"/>
    <lineage>
        <taxon>Eukaryota</taxon>
        <taxon>Viridiplantae</taxon>
        <taxon>Streptophyta</taxon>
        <taxon>Embryophyta</taxon>
        <taxon>Tracheophyta</taxon>
        <taxon>Spermatophyta</taxon>
        <taxon>Magnoliopsida</taxon>
        <taxon>eudicotyledons</taxon>
        <taxon>Gunneridae</taxon>
        <taxon>Pentapetalae</taxon>
        <taxon>rosids</taxon>
        <taxon>malvids</taxon>
        <taxon>Brassicales</taxon>
        <taxon>Brassicaceae</taxon>
        <taxon>Brassiceae</taxon>
        <taxon>Brassica</taxon>
    </lineage>
</organism>
<proteinExistence type="predicted"/>
<sequence>MREFETINFHEHEVAKLDMPHDDALVITLELTGTIFPKILVDFGSGINVISQTTLRSISQPTLVIDHETTPLNSFEGKSVQSLGIVPLTTRTHDVELQTRFTVDDHFMPFDAIIGCP</sequence>
<comment type="caution">
    <text evidence="1">The sequence shown here is derived from an EMBL/GenBank/DDBJ whole genome shotgun (WGS) entry which is preliminary data.</text>
</comment>
<name>A0A8X7QH64_BRACI</name>
<evidence type="ECO:0000313" key="2">
    <source>
        <dbReference type="Proteomes" id="UP000886595"/>
    </source>
</evidence>
<dbReference type="PANTHER" id="PTHR33240:SF8">
    <property type="entry name" value="OS03G0439900 PROTEIN"/>
    <property type="match status" value="1"/>
</dbReference>
<dbReference type="InterPro" id="IPR021109">
    <property type="entry name" value="Peptidase_aspartic_dom_sf"/>
</dbReference>
<dbReference type="PANTHER" id="PTHR33240">
    <property type="entry name" value="OS08G0508500 PROTEIN"/>
    <property type="match status" value="1"/>
</dbReference>
<dbReference type="AlphaFoldDB" id="A0A8X7QH64"/>
<dbReference type="Proteomes" id="UP000886595">
    <property type="component" value="Unassembled WGS sequence"/>
</dbReference>
<dbReference type="EMBL" id="JAAMPC010000013">
    <property type="protein sequence ID" value="KAG2270319.1"/>
    <property type="molecule type" value="Genomic_DNA"/>
</dbReference>